<keyword evidence="1" id="KW-1133">Transmembrane helix</keyword>
<dbReference type="InterPro" id="IPR023631">
    <property type="entry name" value="Amidase_dom"/>
</dbReference>
<protein>
    <recommendedName>
        <fullName evidence="2">Amidase domain-containing protein</fullName>
    </recommendedName>
</protein>
<accession>A0A3E3I5J4</accession>
<keyword evidence="4" id="KW-1185">Reference proteome</keyword>
<comment type="caution">
    <text evidence="3">The sequence shown here is derived from an EMBL/GenBank/DDBJ whole genome shotgun (WGS) entry which is preliminary data.</text>
</comment>
<evidence type="ECO:0000256" key="1">
    <source>
        <dbReference type="SAM" id="Phobius"/>
    </source>
</evidence>
<dbReference type="PANTHER" id="PTHR42678:SF34">
    <property type="entry name" value="OS04G0183300 PROTEIN"/>
    <property type="match status" value="1"/>
</dbReference>
<evidence type="ECO:0000259" key="2">
    <source>
        <dbReference type="Pfam" id="PF01425"/>
    </source>
</evidence>
<dbReference type="Gene3D" id="3.90.1300.10">
    <property type="entry name" value="Amidase signature (AS) domain"/>
    <property type="match status" value="1"/>
</dbReference>
<dbReference type="InterPro" id="IPR036928">
    <property type="entry name" value="AS_sf"/>
</dbReference>
<feature type="domain" description="Amidase" evidence="2">
    <location>
        <begin position="99"/>
        <end position="321"/>
    </location>
</feature>
<organism evidence="3 4">
    <name type="scientific">Eisenbergiella massiliensis</name>
    <dbReference type="NCBI Taxonomy" id="1720294"/>
    <lineage>
        <taxon>Bacteria</taxon>
        <taxon>Bacillati</taxon>
        <taxon>Bacillota</taxon>
        <taxon>Clostridia</taxon>
        <taxon>Lachnospirales</taxon>
        <taxon>Lachnospiraceae</taxon>
        <taxon>Eisenbergiella</taxon>
    </lineage>
</organism>
<proteinExistence type="predicted"/>
<name>A0A3E3I5J4_9FIRM</name>
<sequence>MSRKRKIIGGILLLLFLCITGVFIYLKAVIPPGEEWLAYNSGKITADIDRQLEDLDIDTLISEKESLVLEKNIDELQQAVGQGKLTYEELAAICLYRIKTLDQSRHGYNSVTEVAVDVLEQARACDTSRSALLQSGIQFPPSPLFGIPVLLKDNINTADIPTSAGAEAFSTFLPREDAALVRMLREQGAVILGKNNLSEFANYLSSVMPSGYSGKAGQTVNPFGPLKISPSGSSSGSAVSVTANLAPVSFGTETAGSISGPAAANSVVGFKPSRGSISAEGIMPLIQAVDTPGPIAKCVSDASLAYGALSGSYADLSGQEDALNGAVIGLLIYDYNQEDMITQLKTALEHAGAQVKELPGIQDVSVQNIIYLTFRRDFEAYALKYGLPITTLKELIAYNQEDSRRRIRYGQDLLEAADVVEQCDDGPIKGSIQEAQGILDTLFSEHGLDAVVFLNSTASATVSAAGYPQLTVPLGMDKKGVPQGATFAAEYGRERKLLELGYSFEQNVQGRFQP</sequence>
<evidence type="ECO:0000313" key="3">
    <source>
        <dbReference type="EMBL" id="RGE60890.1"/>
    </source>
</evidence>
<dbReference type="SUPFAM" id="SSF75304">
    <property type="entry name" value="Amidase signature (AS) enzymes"/>
    <property type="match status" value="1"/>
</dbReference>
<dbReference type="AlphaFoldDB" id="A0A3E3I5J4"/>
<evidence type="ECO:0000313" key="4">
    <source>
        <dbReference type="Proteomes" id="UP000260812"/>
    </source>
</evidence>
<keyword evidence="1" id="KW-0812">Transmembrane</keyword>
<dbReference type="RefSeq" id="WP_117544443.1">
    <property type="nucleotide sequence ID" value="NZ_QVLV01000006.1"/>
</dbReference>
<dbReference type="PANTHER" id="PTHR42678">
    <property type="entry name" value="AMIDASE"/>
    <property type="match status" value="1"/>
</dbReference>
<feature type="transmembrane region" description="Helical" evidence="1">
    <location>
        <begin position="7"/>
        <end position="26"/>
    </location>
</feature>
<dbReference type="Proteomes" id="UP000260812">
    <property type="component" value="Unassembled WGS sequence"/>
</dbReference>
<dbReference type="GeneID" id="97987214"/>
<reference evidence="3" key="1">
    <citation type="submission" date="2018-08" db="EMBL/GenBank/DDBJ databases">
        <title>A genome reference for cultivated species of the human gut microbiota.</title>
        <authorList>
            <person name="Zou Y."/>
            <person name="Xue W."/>
            <person name="Luo G."/>
        </authorList>
    </citation>
    <scope>NUCLEOTIDE SEQUENCE [LARGE SCALE GENOMIC DNA]</scope>
    <source>
        <strain evidence="3">TF05-5AC</strain>
    </source>
</reference>
<dbReference type="EMBL" id="QVLV01000006">
    <property type="protein sequence ID" value="RGE60890.1"/>
    <property type="molecule type" value="Genomic_DNA"/>
</dbReference>
<gene>
    <name evidence="3" type="ORF">DXC51_10070</name>
</gene>
<dbReference type="Pfam" id="PF01425">
    <property type="entry name" value="Amidase"/>
    <property type="match status" value="1"/>
</dbReference>
<keyword evidence="1" id="KW-0472">Membrane</keyword>